<dbReference type="SUPFAM" id="SSF50156">
    <property type="entry name" value="PDZ domain-like"/>
    <property type="match status" value="1"/>
</dbReference>
<dbReference type="Gene3D" id="2.40.10.120">
    <property type="match status" value="1"/>
</dbReference>
<keyword evidence="4" id="KW-0677">Repeat</keyword>
<keyword evidence="10" id="KW-0472">Membrane</keyword>
<evidence type="ECO:0000313" key="12">
    <source>
        <dbReference type="EMBL" id="KXU88115.1"/>
    </source>
</evidence>
<dbReference type="PANTHER" id="PTHR43343:SF3">
    <property type="entry name" value="PROTEASE DO-LIKE 8, CHLOROPLASTIC"/>
    <property type="match status" value="1"/>
</dbReference>
<evidence type="ECO:0000256" key="10">
    <source>
        <dbReference type="SAM" id="Phobius"/>
    </source>
</evidence>
<keyword evidence="6" id="KW-0720">Serine protease</keyword>
<dbReference type="PANTHER" id="PTHR43343">
    <property type="entry name" value="PEPTIDASE S12"/>
    <property type="match status" value="1"/>
</dbReference>
<evidence type="ECO:0000256" key="5">
    <source>
        <dbReference type="ARBA" id="ARBA00022801"/>
    </source>
</evidence>
<gene>
    <name evidence="12" type="ORF">CI15_13330</name>
</gene>
<dbReference type="Gene3D" id="2.30.42.10">
    <property type="match status" value="1"/>
</dbReference>
<dbReference type="GO" id="GO:0004252">
    <property type="term" value="F:serine-type endopeptidase activity"/>
    <property type="evidence" value="ECO:0007669"/>
    <property type="project" value="InterPro"/>
</dbReference>
<evidence type="ECO:0000256" key="9">
    <source>
        <dbReference type="SAM" id="MobiDB-lite"/>
    </source>
</evidence>
<feature type="active site" description="Charge relay system" evidence="7">
    <location>
        <position position="134"/>
    </location>
</feature>
<feature type="transmembrane region" description="Helical" evidence="10">
    <location>
        <begin position="6"/>
        <end position="26"/>
    </location>
</feature>
<evidence type="ECO:0000256" key="1">
    <source>
        <dbReference type="ARBA" id="ARBA00010541"/>
    </source>
</evidence>
<dbReference type="STRING" id="1399968.CI15_13330"/>
<feature type="binding site" evidence="8">
    <location>
        <position position="164"/>
    </location>
    <ligand>
        <name>substrate</name>
    </ligand>
</feature>
<dbReference type="InterPro" id="IPR009003">
    <property type="entry name" value="Peptidase_S1_PA"/>
</dbReference>
<dbReference type="PRINTS" id="PR00834">
    <property type="entry name" value="PROTEASES2C"/>
</dbReference>
<dbReference type="Proteomes" id="UP000075613">
    <property type="component" value="Unassembled WGS sequence"/>
</dbReference>
<proteinExistence type="inferred from homology"/>
<comment type="caution">
    <text evidence="12">The sequence shown here is derived from an EMBL/GenBank/DDBJ whole genome shotgun (WGS) entry which is preliminary data.</text>
</comment>
<evidence type="ECO:0000256" key="2">
    <source>
        <dbReference type="ARBA" id="ARBA00022670"/>
    </source>
</evidence>
<dbReference type="InterPro" id="IPR001478">
    <property type="entry name" value="PDZ"/>
</dbReference>
<dbReference type="PROSITE" id="PS50106">
    <property type="entry name" value="PDZ"/>
    <property type="match status" value="1"/>
</dbReference>
<dbReference type="InterPro" id="IPR001940">
    <property type="entry name" value="Peptidase_S1C"/>
</dbReference>
<feature type="binding site" evidence="8">
    <location>
        <begin position="236"/>
        <end position="238"/>
    </location>
    <ligand>
        <name>substrate</name>
    </ligand>
</feature>
<evidence type="ECO:0000259" key="11">
    <source>
        <dbReference type="PROSITE" id="PS50106"/>
    </source>
</evidence>
<comment type="similarity">
    <text evidence="1">Belongs to the peptidase S1C family.</text>
</comment>
<dbReference type="FunFam" id="2.40.10.10:FF:000001">
    <property type="entry name" value="Periplasmic serine protease DegS"/>
    <property type="match status" value="1"/>
</dbReference>
<keyword evidence="5" id="KW-0378">Hydrolase</keyword>
<dbReference type="GO" id="GO:0006508">
    <property type="term" value="P:proteolysis"/>
    <property type="evidence" value="ECO:0007669"/>
    <property type="project" value="UniProtKB-KW"/>
</dbReference>
<sequence length="407" mass="43071">MLRRFWLLFAQAVTVLLALMFIIATLKPQWLQRQGQFGRQLVEPIVALREVAPGISNGHAEASYAEAAQKAMPAVVNVFSSKDGSLPPDPRAKDPLFRYFFGDRNNRKQQEQPASNLGSGVIVSSEGYILTNQHVVDGADQIEVALADGRTASAKVIGIDPETDLAVLKVNMTNLPTITLGRMEQTRVGDVVLAIGNPFGVGQTVTMGIVSALGRNHLGINTFENFIQTDAPINPGNSGGALVDVNGNLLGINTAIYSRSGGSLGIGFAIPVSTARSVLESIITTGTVTRGWIGVEPQDVTPEIAESFGLDQKSGAIVAGVLKSGPADRAGIKPGDILTRVNGQEITDTTRLLNVIAQIKPGTSAKVHLVRKGHQIDLDVMIGKRPPPPKQAAEDENGGDQPDDEGG</sequence>
<keyword evidence="13" id="KW-1185">Reference proteome</keyword>
<dbReference type="InterPro" id="IPR036034">
    <property type="entry name" value="PDZ_sf"/>
</dbReference>
<evidence type="ECO:0000256" key="7">
    <source>
        <dbReference type="PIRSR" id="PIRSR611782-1"/>
    </source>
</evidence>
<dbReference type="SUPFAM" id="SSF50494">
    <property type="entry name" value="Trypsin-like serine proteases"/>
    <property type="match status" value="1"/>
</dbReference>
<feature type="compositionally biased region" description="Acidic residues" evidence="9">
    <location>
        <begin position="394"/>
        <end position="407"/>
    </location>
</feature>
<dbReference type="EMBL" id="LRBG01000010">
    <property type="protein sequence ID" value="KXU88115.1"/>
    <property type="molecule type" value="Genomic_DNA"/>
</dbReference>
<dbReference type="RefSeq" id="WP_062128456.1">
    <property type="nucleotide sequence ID" value="NZ_LRBG01000010.1"/>
</dbReference>
<dbReference type="Pfam" id="PF13365">
    <property type="entry name" value="Trypsin_2"/>
    <property type="match status" value="1"/>
</dbReference>
<dbReference type="Pfam" id="PF13180">
    <property type="entry name" value="PDZ_2"/>
    <property type="match status" value="1"/>
</dbReference>
<dbReference type="CDD" id="cd10839">
    <property type="entry name" value="cpPDZ1_DegP-like"/>
    <property type="match status" value="1"/>
</dbReference>
<organism evidence="12 13">
    <name type="scientific">Paraburkholderia monticola</name>
    <dbReference type="NCBI Taxonomy" id="1399968"/>
    <lineage>
        <taxon>Bacteria</taxon>
        <taxon>Pseudomonadati</taxon>
        <taxon>Pseudomonadota</taxon>
        <taxon>Betaproteobacteria</taxon>
        <taxon>Burkholderiales</taxon>
        <taxon>Burkholderiaceae</taxon>
        <taxon>Paraburkholderia</taxon>
    </lineage>
</organism>
<keyword evidence="10" id="KW-1133">Transmembrane helix</keyword>
<feature type="active site" description="Charge relay system" evidence="7">
    <location>
        <position position="164"/>
    </location>
</feature>
<name>A0A149PSS3_9BURK</name>
<keyword evidence="10" id="KW-0812">Transmembrane</keyword>
<evidence type="ECO:0000256" key="6">
    <source>
        <dbReference type="ARBA" id="ARBA00022825"/>
    </source>
</evidence>
<reference evidence="12 13" key="1">
    <citation type="journal article" date="2015" name="Int. J. Syst. Evol. Microbiol.">
        <title>Burkholderia monticola sp. nov., isolated from mountain soil.</title>
        <authorList>
            <person name="Baek I."/>
            <person name="Seo B."/>
            <person name="Lee I."/>
            <person name="Yi H."/>
            <person name="Chun J."/>
        </authorList>
    </citation>
    <scope>NUCLEOTIDE SEQUENCE [LARGE SCALE GENOMIC DNA]</scope>
    <source>
        <strain evidence="12 13">JC2948</strain>
    </source>
</reference>
<feature type="binding site" evidence="8">
    <location>
        <position position="134"/>
    </location>
    <ligand>
        <name>substrate</name>
    </ligand>
</feature>
<dbReference type="InterPro" id="IPR011782">
    <property type="entry name" value="Pept_S1C_Do"/>
</dbReference>
<evidence type="ECO:0000256" key="4">
    <source>
        <dbReference type="ARBA" id="ARBA00022737"/>
    </source>
</evidence>
<dbReference type="NCBIfam" id="TIGR02037">
    <property type="entry name" value="degP_htrA_DO"/>
    <property type="match status" value="1"/>
</dbReference>
<dbReference type="OrthoDB" id="9758917at2"/>
<evidence type="ECO:0000313" key="13">
    <source>
        <dbReference type="Proteomes" id="UP000075613"/>
    </source>
</evidence>
<keyword evidence="2" id="KW-0645">Protease</keyword>
<protein>
    <submittedName>
        <fullName evidence="12">2-alkenal reductase</fullName>
    </submittedName>
</protein>
<dbReference type="InterPro" id="IPR051201">
    <property type="entry name" value="Chloro_Bact_Ser_Proteases"/>
</dbReference>
<evidence type="ECO:0000256" key="3">
    <source>
        <dbReference type="ARBA" id="ARBA00022729"/>
    </source>
</evidence>
<accession>A0A149PSS3</accession>
<feature type="domain" description="PDZ" evidence="11">
    <location>
        <begin position="282"/>
        <end position="350"/>
    </location>
</feature>
<evidence type="ECO:0000256" key="8">
    <source>
        <dbReference type="PIRSR" id="PIRSR611782-2"/>
    </source>
</evidence>
<feature type="region of interest" description="Disordered" evidence="9">
    <location>
        <begin position="380"/>
        <end position="407"/>
    </location>
</feature>
<keyword evidence="3" id="KW-0732">Signal</keyword>
<dbReference type="AlphaFoldDB" id="A0A149PSS3"/>
<feature type="active site" description="Charge relay system" evidence="7">
    <location>
        <position position="238"/>
    </location>
</feature>
<dbReference type="SMART" id="SM00228">
    <property type="entry name" value="PDZ"/>
    <property type="match status" value="1"/>
</dbReference>